<dbReference type="GO" id="GO:0005975">
    <property type="term" value="P:carbohydrate metabolic process"/>
    <property type="evidence" value="ECO:0007669"/>
    <property type="project" value="InterPro"/>
</dbReference>
<dbReference type="SUPFAM" id="SSF48208">
    <property type="entry name" value="Six-hairpin glycosidases"/>
    <property type="match status" value="1"/>
</dbReference>
<dbReference type="PANTHER" id="PTHR33307">
    <property type="entry name" value="ALPHA-RHAMNOSIDASE (EUROFUNG)"/>
    <property type="match status" value="1"/>
</dbReference>
<dbReference type="InterPro" id="IPR008902">
    <property type="entry name" value="Rhamnosid_concanavalin"/>
</dbReference>
<proteinExistence type="predicted"/>
<evidence type="ECO:0000259" key="5">
    <source>
        <dbReference type="Pfam" id="PF08531"/>
    </source>
</evidence>
<dbReference type="Gene3D" id="2.60.40.10">
    <property type="entry name" value="Immunoglobulins"/>
    <property type="match status" value="1"/>
</dbReference>
<dbReference type="Pfam" id="PF17390">
    <property type="entry name" value="Bac_rhamnosid_C"/>
    <property type="match status" value="1"/>
</dbReference>
<dbReference type="InterPro" id="IPR035396">
    <property type="entry name" value="Bac_rhamnosid6H"/>
</dbReference>
<evidence type="ECO:0000256" key="2">
    <source>
        <dbReference type="ARBA" id="ARBA00012652"/>
    </source>
</evidence>
<dbReference type="PIRSF" id="PIRSF010631">
    <property type="entry name" value="A-rhamnsds"/>
    <property type="match status" value="1"/>
</dbReference>
<dbReference type="InterPro" id="IPR013783">
    <property type="entry name" value="Ig-like_fold"/>
</dbReference>
<dbReference type="InterPro" id="IPR012341">
    <property type="entry name" value="6hp_glycosidase-like_sf"/>
</dbReference>
<organism evidence="8 9">
    <name type="scientific">Algibacter lectus</name>
    <dbReference type="NCBI Taxonomy" id="221126"/>
    <lineage>
        <taxon>Bacteria</taxon>
        <taxon>Pseudomonadati</taxon>
        <taxon>Bacteroidota</taxon>
        <taxon>Flavobacteriia</taxon>
        <taxon>Flavobacteriales</taxon>
        <taxon>Flavobacteriaceae</taxon>
        <taxon>Algibacter</taxon>
    </lineage>
</organism>
<feature type="domain" description="Bacterial alpha-L-rhamnosidase N-terminal" evidence="5">
    <location>
        <begin position="163"/>
        <end position="328"/>
    </location>
</feature>
<name>A0A4R8MGD1_9FLAO</name>
<dbReference type="InterPro" id="IPR035398">
    <property type="entry name" value="Bac_rhamnosid_C"/>
</dbReference>
<accession>A0A4R8MGD1</accession>
<feature type="domain" description="Alpha-L-rhamnosidase six-hairpin glycosidase" evidence="6">
    <location>
        <begin position="447"/>
        <end position="803"/>
    </location>
</feature>
<dbReference type="GO" id="GO:0030596">
    <property type="term" value="F:alpha-L-rhamnosidase activity"/>
    <property type="evidence" value="ECO:0007669"/>
    <property type="project" value="UniProtKB-EC"/>
</dbReference>
<dbReference type="PROSITE" id="PS51257">
    <property type="entry name" value="PROKAR_LIPOPROTEIN"/>
    <property type="match status" value="1"/>
</dbReference>
<comment type="caution">
    <text evidence="8">The sequence shown here is derived from an EMBL/GenBank/DDBJ whole genome shotgun (WGS) entry which is preliminary data.</text>
</comment>
<reference evidence="8 9" key="1">
    <citation type="submission" date="2019-03" db="EMBL/GenBank/DDBJ databases">
        <title>Genomic Encyclopedia of Type Strains, Phase III (KMG-III): the genomes of soil and plant-associated and newly described type strains.</title>
        <authorList>
            <person name="Whitman W."/>
        </authorList>
    </citation>
    <scope>NUCLEOTIDE SEQUENCE [LARGE SCALE GENOMIC DNA]</scope>
    <source>
        <strain evidence="8 9">CECT 8301</strain>
    </source>
</reference>
<sequence>MMRHAFVLFMFSILFSCQKTVEYRIAHKSELNTLANNAITFRWKIETEEIKEQTAYQIRVYAGNKNDSNKSNIIWDSGRVESKLQSFIPYLGEALKGGQVYYSKVKVWDENNNESKWSTPKRLIAPLKYPEDWSAKWITYSYKPEDPLPLFRKKFSIKDTEEIDFVRFYIAAPSFYEAYINGKRIGENVLDPAQTNFNDYMFYTAYDIPMEQLKTENVLGVMLGNGWYNQNVVWGKSMIYGQPIVMGQLQITYKDGRKKTISTDTSWQWTAGPITYTNIYTGEYYDARKEVANWSSSLENNAQWQDATLAEKHPNKVLEQFAEPIKVMDSIMPVKIASAKYGNYIYDFGQNITGWGKLQVEGEKGQEITIRFSEEMGKDGELDFRSTGIKATKNIQTEKYICKGEGVEIWEPRFTYHGFRYAEVSGLTSKPSKDLLTGMIVYSAMEKTGSFNSSEPHINKLHQLTLWTLKGNMQGIPTDCPHREKCGWTGDSHAVAKTLIHNLDAHQFLTKYVYDMRSSGRNEKKELYFGRNFHDRSIITKPKGITTMIAPGRRTSGTASPDWGTAVVQLPWYIYTYYGDKSILEAFYKDMTTWVDYVGSKKENGVIVHGLGDWCPPDGNASIECPVPVSSTAYHILDVSILRKTAKVLGYKDDEKKYELLENQLKASFNNAFLDKQKGTYGSQTANSMALEIGITPEAYKTKVAKAIVEDSNANHNGFLSTGIFGVSRVFQALSENGYEDKAYQLLTKKGNHSFEAMWAHYDATTLWEILPVNTNPEEYDKLMLRSHSHPMQGGFDSWFYSGIAGINPDENEPGFKKVIFKPYLTQQMEHAQASYESRYGVIKSAWKNKAGIFSWEIQIPKNSTGDVYVPNYGKEVAITINGEALNNLDLSSQFTNIGSFSSGNYIIIMK</sequence>
<evidence type="ECO:0000259" key="7">
    <source>
        <dbReference type="Pfam" id="PF17390"/>
    </source>
</evidence>
<evidence type="ECO:0000313" key="9">
    <source>
        <dbReference type="Proteomes" id="UP000294824"/>
    </source>
</evidence>
<dbReference type="EC" id="3.2.1.40" evidence="2"/>
<dbReference type="InterPro" id="IPR016007">
    <property type="entry name" value="Alpha_rhamnosid"/>
</dbReference>
<dbReference type="Pfam" id="PF05592">
    <property type="entry name" value="Bac_rhamnosid"/>
    <property type="match status" value="1"/>
</dbReference>
<dbReference type="Pfam" id="PF17389">
    <property type="entry name" value="Bac_rhamnosid6H"/>
    <property type="match status" value="1"/>
</dbReference>
<comment type="catalytic activity">
    <reaction evidence="1">
        <text>Hydrolysis of terminal non-reducing alpha-L-rhamnose residues in alpha-L-rhamnosides.</text>
        <dbReference type="EC" id="3.2.1.40"/>
    </reaction>
</comment>
<dbReference type="Pfam" id="PF25788">
    <property type="entry name" value="Ig_Rha78A_N"/>
    <property type="match status" value="1"/>
</dbReference>
<dbReference type="EMBL" id="SORL01000007">
    <property type="protein sequence ID" value="TDY64068.1"/>
    <property type="molecule type" value="Genomic_DNA"/>
</dbReference>
<dbReference type="Gene3D" id="2.60.420.10">
    <property type="entry name" value="Maltose phosphorylase, domain 3"/>
    <property type="match status" value="1"/>
</dbReference>
<keyword evidence="3" id="KW-0378">Hydrolase</keyword>
<evidence type="ECO:0000259" key="6">
    <source>
        <dbReference type="Pfam" id="PF17389"/>
    </source>
</evidence>
<evidence type="ECO:0000259" key="4">
    <source>
        <dbReference type="Pfam" id="PF05592"/>
    </source>
</evidence>
<dbReference type="AlphaFoldDB" id="A0A4R8MGD1"/>
<dbReference type="Proteomes" id="UP000294824">
    <property type="component" value="Unassembled WGS sequence"/>
</dbReference>
<evidence type="ECO:0000256" key="3">
    <source>
        <dbReference type="ARBA" id="ARBA00022801"/>
    </source>
</evidence>
<gene>
    <name evidence="8" type="ORF">DFQ06_0969</name>
</gene>
<dbReference type="InterPro" id="IPR008928">
    <property type="entry name" value="6-hairpin_glycosidase_sf"/>
</dbReference>
<dbReference type="Gene3D" id="1.50.10.10">
    <property type="match status" value="1"/>
</dbReference>
<dbReference type="Gene3D" id="2.60.120.260">
    <property type="entry name" value="Galactose-binding domain-like"/>
    <property type="match status" value="2"/>
</dbReference>
<dbReference type="InterPro" id="IPR013737">
    <property type="entry name" value="Bac_rhamnosid_N"/>
</dbReference>
<dbReference type="Pfam" id="PF08531">
    <property type="entry name" value="Bac_rhamnosid_N"/>
    <property type="match status" value="1"/>
</dbReference>
<feature type="domain" description="Alpha-L-rhamnosidase C-terminal" evidence="7">
    <location>
        <begin position="806"/>
        <end position="876"/>
    </location>
</feature>
<feature type="domain" description="Alpha-L-rhamnosidase concanavalin-like" evidence="4">
    <location>
        <begin position="340"/>
        <end position="442"/>
    </location>
</feature>
<dbReference type="PANTHER" id="PTHR33307:SF6">
    <property type="entry name" value="ALPHA-RHAMNOSIDASE (EUROFUNG)-RELATED"/>
    <property type="match status" value="1"/>
</dbReference>
<protein>
    <recommendedName>
        <fullName evidence="2">alpha-L-rhamnosidase</fullName>
        <ecNumber evidence="2">3.2.1.40</ecNumber>
    </recommendedName>
</protein>
<evidence type="ECO:0000313" key="8">
    <source>
        <dbReference type="EMBL" id="TDY64068.1"/>
    </source>
</evidence>
<evidence type="ECO:0000256" key="1">
    <source>
        <dbReference type="ARBA" id="ARBA00001445"/>
    </source>
</evidence>
<keyword evidence="9" id="KW-1185">Reference proteome</keyword>
<dbReference type="RefSeq" id="WP_133966258.1">
    <property type="nucleotide sequence ID" value="NZ_SORL01000007.1"/>
</dbReference>